<evidence type="ECO:0000256" key="2">
    <source>
        <dbReference type="SAM" id="Phobius"/>
    </source>
</evidence>
<feature type="compositionally biased region" description="Basic and acidic residues" evidence="1">
    <location>
        <begin position="1261"/>
        <end position="1271"/>
    </location>
</feature>
<feature type="region of interest" description="Disordered" evidence="1">
    <location>
        <begin position="1307"/>
        <end position="1339"/>
    </location>
</feature>
<feature type="transmembrane region" description="Helical" evidence="2">
    <location>
        <begin position="1277"/>
        <end position="1302"/>
    </location>
</feature>
<dbReference type="OrthoDB" id="10646014at2759"/>
<keyword evidence="2" id="KW-1133">Transmembrane helix</keyword>
<feature type="region of interest" description="Disordered" evidence="1">
    <location>
        <begin position="1227"/>
        <end position="1271"/>
    </location>
</feature>
<dbReference type="EMBL" id="MLAK01000207">
    <property type="protein sequence ID" value="OHT15641.1"/>
    <property type="molecule type" value="Genomic_DNA"/>
</dbReference>
<gene>
    <name evidence="3" type="ORF">TRFO_14012</name>
</gene>
<dbReference type="Proteomes" id="UP000179807">
    <property type="component" value="Unassembled WGS sequence"/>
</dbReference>
<feature type="region of interest" description="Disordered" evidence="1">
    <location>
        <begin position="264"/>
        <end position="283"/>
    </location>
</feature>
<keyword evidence="2" id="KW-0472">Membrane</keyword>
<dbReference type="VEuPathDB" id="TrichDB:TRFO_14012"/>
<feature type="compositionally biased region" description="Basic and acidic residues" evidence="1">
    <location>
        <begin position="1322"/>
        <end position="1339"/>
    </location>
</feature>
<evidence type="ECO:0000313" key="3">
    <source>
        <dbReference type="EMBL" id="OHT15641.1"/>
    </source>
</evidence>
<dbReference type="Gene3D" id="3.40.30.10">
    <property type="entry name" value="Glutaredoxin"/>
    <property type="match status" value="1"/>
</dbReference>
<dbReference type="RefSeq" id="XP_068368777.1">
    <property type="nucleotide sequence ID" value="XM_068497559.1"/>
</dbReference>
<keyword evidence="4" id="KW-1185">Reference proteome</keyword>
<evidence type="ECO:0000313" key="4">
    <source>
        <dbReference type="Proteomes" id="UP000179807"/>
    </source>
</evidence>
<dbReference type="InterPro" id="IPR036249">
    <property type="entry name" value="Thioredoxin-like_sf"/>
</dbReference>
<accession>A0A1J4KWI0</accession>
<comment type="caution">
    <text evidence="3">The sequence shown here is derived from an EMBL/GenBank/DDBJ whole genome shotgun (WGS) entry which is preliminary data.</text>
</comment>
<dbReference type="GeneID" id="94832263"/>
<name>A0A1J4KWI0_9EUKA</name>
<evidence type="ECO:0000256" key="1">
    <source>
        <dbReference type="SAM" id="MobiDB-lite"/>
    </source>
</evidence>
<proteinExistence type="predicted"/>
<organism evidence="3 4">
    <name type="scientific">Tritrichomonas foetus</name>
    <dbReference type="NCBI Taxonomy" id="1144522"/>
    <lineage>
        <taxon>Eukaryota</taxon>
        <taxon>Metamonada</taxon>
        <taxon>Parabasalia</taxon>
        <taxon>Tritrichomonadida</taxon>
        <taxon>Tritrichomonadidae</taxon>
        <taxon>Tritrichomonas</taxon>
    </lineage>
</organism>
<keyword evidence="2" id="KW-0812">Transmembrane</keyword>
<reference evidence="3" key="1">
    <citation type="submission" date="2016-10" db="EMBL/GenBank/DDBJ databases">
        <authorList>
            <person name="Benchimol M."/>
            <person name="Almeida L.G."/>
            <person name="Vasconcelos A.T."/>
            <person name="Perreira-Neves A."/>
            <person name="Rosa I.A."/>
            <person name="Tasca T."/>
            <person name="Bogo M.R."/>
            <person name="de Souza W."/>
        </authorList>
    </citation>
    <scope>NUCLEOTIDE SEQUENCE [LARGE SCALE GENOMIC DNA]</scope>
    <source>
        <strain evidence="3">K</strain>
    </source>
</reference>
<protein>
    <recommendedName>
        <fullName evidence="5">SCP domain-containing protein</fullName>
    </recommendedName>
</protein>
<feature type="compositionally biased region" description="Pro residues" evidence="1">
    <location>
        <begin position="266"/>
        <end position="277"/>
    </location>
</feature>
<evidence type="ECO:0008006" key="5">
    <source>
        <dbReference type="Google" id="ProtNLM"/>
    </source>
</evidence>
<sequence>MIFGLLVALVISNNQEKTCTPYKPIEIMNHEEAQKLLDSGEPIFFRLTFAGCIASPASQPYWEEVSIAYPQVHFVQIDCINFGNADFCKKVIGDEALATPSHIIAKDGQPIQKTKMYTPISITESSQYYQDLLREHLKMSPVDLPMIPLTNKSTEQFYKSNEFSVFIFYNGECREDMKWLGNYANVVNESFNNYDRVSFGYLDCSIYPNECKRWGSTETSSIIYKRGGDRLKILGNIPVSDLGKTIFARISKLESSTVELDIPTPVVTPFPPPPPKQTPEYSPIRNSKLEERKLLDMKNLYLQKFPKTSDKIVTGYNSEKCEVGTHSPEDINDSIRVLNLLRQFAGLSTNITNQQSWNSECQKASLSLHQYGQITHDIPASFTKCTDEKARETAKNSNLAQGESSCWESISGFIRDEGSNNAEEVGHRRWLLHPSLKEIGVGFYPAENVNTTNYLPPISVVKFRESNAPLSPAKYEDNLQFISWPSAGPFPIAHIPSVWSINYPAFSDQSIKAEDLIIEITRQDGTTLPTKKHLVSRSTKGTSDCLIIQMTPEALSYCVVGSTITVKVYIQNKTPLQYLTYSFTIFDESTDVEICYYSTDSNKCSSISQHKLGPQDYSKLPTSTSTKAGQTNSRYIITVVEPITLTEALRLDQCPEVSIQGSTISGTIIIGNKTKVDIENPNLTSIILELYNQPTLTVGQYLTSQESKPISIDIKDTPTSGKYLTRTVYTGPLSYIGFNQQKYSDDIADYVFGIRSNSTHGILVYQYVTQLYQFCVTTETSCGRIKDSYTIIANNSDIMNYNMNRRTIRLIQPAYENKNAFTIDNVVKDRPMNYELLIEPSVPQWILKYDYRMDKLIKHLKVSPHYVGGETDKRTIKASITFPFAPKTKYERKMIGFPLTIIDSGENENVDKKGYYMPKLDGDEKAKKIFDDRGLFAFYNDHNISSDCILTTGTVDDEKHRFFTTSGKCSEYKVRVAKGTYSAVMVQPEEGKEDIPVKLSAYSYYEGQPDSLLPSTRTAQILYIANYKDLTLKADWKNVDLGLHLINIGKYTMSGIDRPVNDLVISTGDSTSLEADTPITYPKISVTSSSHLSTKNIAADKVSVSPVTASFKSLTINKELEIVDSQLTLNDCTLATGSKITIKRQSEWPTISVVNGTFNPDSIAVSYEATPAKLLATQDEAHLFISGLSSSNCDQIQSKITLTNAPTGLKTLCSISKTTIYITNQDKVDSSSDDDVTVVPPSYPTNPDDSDSSENGGNNPDSEKGDDPEKKGLSPGAIAGIVIACLVVVGAVVGIVVYVVVIKPRNKKVSNKTQSDQQDEKEETKLDDQDESSHSDNEP</sequence>
<dbReference type="SUPFAM" id="SSF52833">
    <property type="entry name" value="Thioredoxin-like"/>
    <property type="match status" value="2"/>
</dbReference>